<proteinExistence type="inferred from homology"/>
<dbReference type="Gene3D" id="1.10.443.10">
    <property type="entry name" value="Intergrase catalytic core"/>
    <property type="match status" value="1"/>
</dbReference>
<keyword evidence="4" id="KW-0233">DNA recombination</keyword>
<evidence type="ECO:0000313" key="9">
    <source>
        <dbReference type="Proteomes" id="UP000267077"/>
    </source>
</evidence>
<dbReference type="EMBL" id="RYZR01000007">
    <property type="protein sequence ID" value="RUL62582.1"/>
    <property type="molecule type" value="Genomic_DNA"/>
</dbReference>
<dbReference type="InterPro" id="IPR011946">
    <property type="entry name" value="Integrase_integron-type"/>
</dbReference>
<dbReference type="InterPro" id="IPR010998">
    <property type="entry name" value="Integrase_recombinase_N"/>
</dbReference>
<dbReference type="InterPro" id="IPR002104">
    <property type="entry name" value="Integrase_catalytic"/>
</dbReference>
<dbReference type="InterPro" id="IPR050090">
    <property type="entry name" value="Tyrosine_recombinase_XerCD"/>
</dbReference>
<dbReference type="InterPro" id="IPR004107">
    <property type="entry name" value="Integrase_SAM-like_N"/>
</dbReference>
<comment type="similarity">
    <text evidence="1">Belongs to the 'phage' integrase family.</text>
</comment>
<dbReference type="NCBIfam" id="TIGR02249">
    <property type="entry name" value="integrase_gron"/>
    <property type="match status" value="1"/>
</dbReference>
<evidence type="ECO:0000259" key="7">
    <source>
        <dbReference type="PROSITE" id="PS51900"/>
    </source>
</evidence>
<dbReference type="GO" id="GO:0006310">
    <property type="term" value="P:DNA recombination"/>
    <property type="evidence" value="ECO:0007669"/>
    <property type="project" value="UniProtKB-KW"/>
</dbReference>
<protein>
    <submittedName>
        <fullName evidence="8">Integron integrase</fullName>
    </submittedName>
</protein>
<feature type="domain" description="Tyr recombinase" evidence="6">
    <location>
        <begin position="96"/>
        <end position="311"/>
    </location>
</feature>
<dbReference type="SUPFAM" id="SSF56349">
    <property type="entry name" value="DNA breaking-rejoining enzymes"/>
    <property type="match status" value="1"/>
</dbReference>
<evidence type="ECO:0000259" key="6">
    <source>
        <dbReference type="PROSITE" id="PS51898"/>
    </source>
</evidence>
<feature type="domain" description="Core-binding (CB)" evidence="7">
    <location>
        <begin position="1"/>
        <end position="78"/>
    </location>
</feature>
<dbReference type="PANTHER" id="PTHR30349:SF64">
    <property type="entry name" value="PROPHAGE INTEGRASE INTD-RELATED"/>
    <property type="match status" value="1"/>
</dbReference>
<dbReference type="PANTHER" id="PTHR30349">
    <property type="entry name" value="PHAGE INTEGRASE-RELATED"/>
    <property type="match status" value="1"/>
</dbReference>
<dbReference type="InterPro" id="IPR044068">
    <property type="entry name" value="CB"/>
</dbReference>
<dbReference type="InterPro" id="IPR013762">
    <property type="entry name" value="Integrase-like_cat_sf"/>
</dbReference>
<keyword evidence="9" id="KW-1185">Reference proteome</keyword>
<evidence type="ECO:0000256" key="5">
    <source>
        <dbReference type="PROSITE-ProRule" id="PRU01248"/>
    </source>
</evidence>
<dbReference type="AlphaFoldDB" id="A0A432LQS2"/>
<keyword evidence="3 5" id="KW-0238">DNA-binding</keyword>
<dbReference type="InterPro" id="IPR011010">
    <property type="entry name" value="DNA_brk_join_enz"/>
</dbReference>
<organism evidence="8 9">
    <name type="scientific">Dyella dinghuensis</name>
    <dbReference type="NCBI Taxonomy" id="1920169"/>
    <lineage>
        <taxon>Bacteria</taxon>
        <taxon>Pseudomonadati</taxon>
        <taxon>Pseudomonadota</taxon>
        <taxon>Gammaproteobacteria</taxon>
        <taxon>Lysobacterales</taxon>
        <taxon>Rhodanobacteraceae</taxon>
        <taxon>Dyella</taxon>
    </lineage>
</organism>
<dbReference type="Proteomes" id="UP000267077">
    <property type="component" value="Unassembled WGS sequence"/>
</dbReference>
<evidence type="ECO:0000256" key="3">
    <source>
        <dbReference type="ARBA" id="ARBA00023125"/>
    </source>
</evidence>
<dbReference type="Pfam" id="PF00589">
    <property type="entry name" value="Phage_integrase"/>
    <property type="match status" value="1"/>
</dbReference>
<dbReference type="Gene3D" id="1.10.150.130">
    <property type="match status" value="1"/>
</dbReference>
<evidence type="ECO:0000256" key="2">
    <source>
        <dbReference type="ARBA" id="ARBA00022908"/>
    </source>
</evidence>
<evidence type="ECO:0000256" key="4">
    <source>
        <dbReference type="ARBA" id="ARBA00023172"/>
    </source>
</evidence>
<reference evidence="8 9" key="1">
    <citation type="submission" date="2018-12" db="EMBL/GenBank/DDBJ databases">
        <title>Dyella dinghuensis sp. nov. DHOA06 and Dyella choica sp. nov. 4M-K27, isolated from forest soil.</title>
        <authorList>
            <person name="Qiu L.-H."/>
            <person name="Gao Z.-H."/>
        </authorList>
    </citation>
    <scope>NUCLEOTIDE SEQUENCE [LARGE SCALE GENOMIC DNA]</scope>
    <source>
        <strain evidence="8 9">DHOA06</strain>
    </source>
</reference>
<comment type="caution">
    <text evidence="8">The sequence shown here is derived from an EMBL/GenBank/DDBJ whole genome shotgun (WGS) entry which is preliminary data.</text>
</comment>
<dbReference type="GO" id="GO:0015074">
    <property type="term" value="P:DNA integration"/>
    <property type="evidence" value="ECO:0007669"/>
    <property type="project" value="UniProtKB-KW"/>
</dbReference>
<evidence type="ECO:0000313" key="8">
    <source>
        <dbReference type="EMBL" id="RUL62582.1"/>
    </source>
</evidence>
<dbReference type="PROSITE" id="PS51898">
    <property type="entry name" value="TYR_RECOMBINASE"/>
    <property type="match status" value="1"/>
</dbReference>
<dbReference type="PROSITE" id="PS51900">
    <property type="entry name" value="CB"/>
    <property type="match status" value="1"/>
</dbReference>
<keyword evidence="2" id="KW-0229">DNA integration</keyword>
<gene>
    <name evidence="8" type="ORF">EKH79_14010</name>
</gene>
<name>A0A432LQS2_9GAMM</name>
<accession>A0A432LQS2</accession>
<dbReference type="OrthoDB" id="9801717at2"/>
<evidence type="ECO:0000256" key="1">
    <source>
        <dbReference type="ARBA" id="ARBA00008857"/>
    </source>
</evidence>
<sequence length="313" mass="35789">MDQVSIVCRRRHLSRRTEEAYRFWIRRYIYFHAKRHPSDVGPTGIVAFVNDLAARQQVAASTQSQAFNALLFLYRDVLDIPIGSLVGLRRIQRMQRLPVVLSMDEVRSILLHMVGTPRLIAELLYGTGLRVTEAMTLRIKDIDFGARTITVRAGKGGKDRTTLLPCKLREPLQRHVLRILALHKQDCLQGRGYAPLPGALHRKYPRASRSPAWQFVFPSKVIRTCPETARQLRWHASETMVQRAFRTALGLAEVRKHASVHTLRHSFATHLLADGTDIRTIQLLLGHRSLKTTMIYTHVEQSVRDTTSPLDRL</sequence>
<dbReference type="Pfam" id="PF13495">
    <property type="entry name" value="Phage_int_SAM_4"/>
    <property type="match status" value="1"/>
</dbReference>
<dbReference type="GO" id="GO:0003677">
    <property type="term" value="F:DNA binding"/>
    <property type="evidence" value="ECO:0007669"/>
    <property type="project" value="UniProtKB-UniRule"/>
</dbReference>
<dbReference type="RefSeq" id="WP_126675022.1">
    <property type="nucleotide sequence ID" value="NZ_RYZR01000007.1"/>
</dbReference>